<dbReference type="Gene3D" id="1.20.5.4820">
    <property type="match status" value="1"/>
</dbReference>
<evidence type="ECO:0000313" key="2">
    <source>
        <dbReference type="EMBL" id="KAL3271770.1"/>
    </source>
</evidence>
<dbReference type="AlphaFoldDB" id="A0ABD2MZ80"/>
<sequence length="857" mass="96763">MIKTQVIQKEDFTLAANHKLKFANVKNMTLPKIAPRSIPENIVQSDTLGTEGKQQHISIEKDPKFKKAINSFDQILQDFISAKEEKISKIPKLQKSKTCCVIESKCIYKRTLSLPNGHCENLKSKTKSLLDLNQEEMREYSAKPHGFKNDNVKSTIQKFNQLTATQKNITIHDSDRVPKKISKSLSLNDKIYSSDSPFRQKNANNKLSRSISSNSEQNEEKRNMSRIPVNTNLRRSFPSTPLGLNKLDQQNGSHVFKETELHSKFSKSVQNLSRSSALSMAKSTGLSSRNGGSTYDLSKSVQNLSKCSPKMSSSRMSISKNNPDIFKSVQNLSRYSKTSMIKTNLTQTKLSSNLSKSVHNINKNYSKSPVGKSAKLGGNSSSGLSKSVSNLSRTPPKISKYTNIAGSKYNEHSKSSTNLEKISLKRSVSKSTGLLSKSTQNLSKNSQSKVFVESSTPTKIRRDFVNSSLKNSQDFQMDNAEAKIVEMKKVIEAKIDQQLKELSLDETDFQITGNVKSKIEQFSKNKEHRELSEECFIALKCPKDAEVQSVTKKYTDIESIQHKTVNLKKSDTFKKKISTFSKPPLVKKEIRDTYDEKLPPKVTPRIKNTFSKKNSIDNIESKHSSIELTIPHGDQNVFGVKKQSAEPKFIENTAKKLIQLRKNSFSKNTYDINLNIKNVKEFSKMMTAKEKALNGWVDSDNLNSKVDRVIYGSDDSSSDDSGNISTEIENDECSSPVEVESKNLDIPGVKQEQVFLRNGILSQLEAQRDECLGGMVVKLQARCRGYLARNKLSQRKLQDLAVRCIQRNVRKFMLVRDWPWWRLLVRVTPLLNVHRTEEKLKLKTVSTKTININSSSI</sequence>
<dbReference type="SUPFAM" id="SSF52540">
    <property type="entry name" value="P-loop containing nucleoside triphosphate hydrolases"/>
    <property type="match status" value="1"/>
</dbReference>
<name>A0ABD2MZ80_9CUCU</name>
<dbReference type="PROSITE" id="PS50096">
    <property type="entry name" value="IQ"/>
    <property type="match status" value="1"/>
</dbReference>
<feature type="region of interest" description="Disordered" evidence="1">
    <location>
        <begin position="711"/>
        <end position="730"/>
    </location>
</feature>
<dbReference type="EMBL" id="JABFTP020000042">
    <property type="protein sequence ID" value="KAL3271770.1"/>
    <property type="molecule type" value="Genomic_DNA"/>
</dbReference>
<gene>
    <name evidence="2" type="ORF">HHI36_022240</name>
</gene>
<reference evidence="2 3" key="1">
    <citation type="journal article" date="2021" name="BMC Biol.">
        <title>Horizontally acquired antibacterial genes associated with adaptive radiation of ladybird beetles.</title>
        <authorList>
            <person name="Li H.S."/>
            <person name="Tang X.F."/>
            <person name="Huang Y.H."/>
            <person name="Xu Z.Y."/>
            <person name="Chen M.L."/>
            <person name="Du X.Y."/>
            <person name="Qiu B.Y."/>
            <person name="Chen P.T."/>
            <person name="Zhang W."/>
            <person name="Slipinski A."/>
            <person name="Escalona H.E."/>
            <person name="Waterhouse R.M."/>
            <person name="Zwick A."/>
            <person name="Pang H."/>
        </authorList>
    </citation>
    <scope>NUCLEOTIDE SEQUENCE [LARGE SCALE GENOMIC DNA]</scope>
    <source>
        <strain evidence="2">SYSU2018</strain>
    </source>
</reference>
<feature type="region of interest" description="Disordered" evidence="1">
    <location>
        <begin position="192"/>
        <end position="244"/>
    </location>
</feature>
<feature type="compositionally biased region" description="Polar residues" evidence="1">
    <location>
        <begin position="192"/>
        <end position="216"/>
    </location>
</feature>
<keyword evidence="3" id="KW-1185">Reference proteome</keyword>
<accession>A0ABD2MZ80</accession>
<comment type="caution">
    <text evidence="2">The sequence shown here is derived from an EMBL/GenBank/DDBJ whole genome shotgun (WGS) entry which is preliminary data.</text>
</comment>
<feature type="compositionally biased region" description="Polar residues" evidence="1">
    <location>
        <begin position="228"/>
        <end position="239"/>
    </location>
</feature>
<dbReference type="InterPro" id="IPR000048">
    <property type="entry name" value="IQ_motif_EF-hand-BS"/>
</dbReference>
<feature type="compositionally biased region" description="Low complexity" evidence="1">
    <location>
        <begin position="371"/>
        <end position="392"/>
    </location>
</feature>
<proteinExistence type="predicted"/>
<dbReference type="Proteomes" id="UP001516400">
    <property type="component" value="Unassembled WGS sequence"/>
</dbReference>
<feature type="region of interest" description="Disordered" evidence="1">
    <location>
        <begin position="361"/>
        <end position="399"/>
    </location>
</feature>
<protein>
    <submittedName>
        <fullName evidence="2">Uncharacterized protein</fullName>
    </submittedName>
</protein>
<evidence type="ECO:0000256" key="1">
    <source>
        <dbReference type="SAM" id="MobiDB-lite"/>
    </source>
</evidence>
<evidence type="ECO:0000313" key="3">
    <source>
        <dbReference type="Proteomes" id="UP001516400"/>
    </source>
</evidence>
<dbReference type="Pfam" id="PF00612">
    <property type="entry name" value="IQ"/>
    <property type="match status" value="1"/>
</dbReference>
<dbReference type="InterPro" id="IPR027417">
    <property type="entry name" value="P-loop_NTPase"/>
</dbReference>
<organism evidence="2 3">
    <name type="scientific">Cryptolaemus montrouzieri</name>
    <dbReference type="NCBI Taxonomy" id="559131"/>
    <lineage>
        <taxon>Eukaryota</taxon>
        <taxon>Metazoa</taxon>
        <taxon>Ecdysozoa</taxon>
        <taxon>Arthropoda</taxon>
        <taxon>Hexapoda</taxon>
        <taxon>Insecta</taxon>
        <taxon>Pterygota</taxon>
        <taxon>Neoptera</taxon>
        <taxon>Endopterygota</taxon>
        <taxon>Coleoptera</taxon>
        <taxon>Polyphaga</taxon>
        <taxon>Cucujiformia</taxon>
        <taxon>Coccinelloidea</taxon>
        <taxon>Coccinellidae</taxon>
        <taxon>Scymninae</taxon>
        <taxon>Scymnini</taxon>
        <taxon>Cryptolaemus</taxon>
    </lineage>
</organism>